<evidence type="ECO:0000313" key="1">
    <source>
        <dbReference type="EMBL" id="MDX8490189.1"/>
    </source>
</evidence>
<gene>
    <name evidence="1" type="ORF">RFN29_01220</name>
</gene>
<protein>
    <submittedName>
        <fullName evidence="1">Uncharacterized protein</fullName>
    </submittedName>
</protein>
<proteinExistence type="predicted"/>
<accession>A0ABU4YTC9</accession>
<dbReference type="RefSeq" id="WP_320224315.1">
    <property type="nucleotide sequence ID" value="NZ_JAVIJB010000027.1"/>
</dbReference>
<name>A0ABU4YTC9_9HYPH</name>
<sequence length="81" mass="9271">MSDAQQAVVASNVICRKARELSAGLLRLQRDWSARFFTRNAAHVIVRRDRQSNSKKSAQRFSVRNCEKQRVVARGACPWPE</sequence>
<dbReference type="EMBL" id="JAVIJC010000001">
    <property type="protein sequence ID" value="MDX8490189.1"/>
    <property type="molecule type" value="Genomic_DNA"/>
</dbReference>
<reference evidence="1 2" key="1">
    <citation type="submission" date="2023-08" db="EMBL/GenBank/DDBJ databases">
        <title>Implementing the SeqCode for naming new Mesorhizobium species isolated from Vachellia karroo root nodules.</title>
        <authorList>
            <person name="Van Lill M."/>
        </authorList>
    </citation>
    <scope>NUCLEOTIDE SEQUENCE [LARGE SCALE GENOMIC DNA]</scope>
    <source>
        <strain evidence="1 2">VK22B</strain>
    </source>
</reference>
<dbReference type="Proteomes" id="UP001271249">
    <property type="component" value="Unassembled WGS sequence"/>
</dbReference>
<organism evidence="1 2">
    <name type="scientific">Mesorhizobium captivum</name>
    <dbReference type="NCBI Taxonomy" id="3072319"/>
    <lineage>
        <taxon>Bacteria</taxon>
        <taxon>Pseudomonadati</taxon>
        <taxon>Pseudomonadota</taxon>
        <taxon>Alphaproteobacteria</taxon>
        <taxon>Hyphomicrobiales</taxon>
        <taxon>Phyllobacteriaceae</taxon>
        <taxon>Mesorhizobium</taxon>
    </lineage>
</organism>
<keyword evidence="2" id="KW-1185">Reference proteome</keyword>
<evidence type="ECO:0000313" key="2">
    <source>
        <dbReference type="Proteomes" id="UP001271249"/>
    </source>
</evidence>
<comment type="caution">
    <text evidence="1">The sequence shown here is derived from an EMBL/GenBank/DDBJ whole genome shotgun (WGS) entry which is preliminary data.</text>
</comment>